<evidence type="ECO:0000256" key="4">
    <source>
        <dbReference type="ARBA" id="ARBA00023277"/>
    </source>
</evidence>
<evidence type="ECO:0000256" key="2">
    <source>
        <dbReference type="ARBA" id="ARBA00022723"/>
    </source>
</evidence>
<reference evidence="7 8" key="1">
    <citation type="submission" date="2024-09" db="EMBL/GenBank/DDBJ databases">
        <authorList>
            <person name="Sun Q."/>
            <person name="Mori K."/>
        </authorList>
    </citation>
    <scope>NUCLEOTIDE SEQUENCE [LARGE SCALE GENOMIC DNA]</scope>
    <source>
        <strain evidence="7 8">TISTR 2452</strain>
    </source>
</reference>
<dbReference type="PANTHER" id="PTHR11113">
    <property type="entry name" value="N-ACETYLGLUCOSAMINE-6-PHOSPHATE DEACETYLASE"/>
    <property type="match status" value="1"/>
</dbReference>
<evidence type="ECO:0000256" key="1">
    <source>
        <dbReference type="ARBA" id="ARBA00010716"/>
    </source>
</evidence>
<dbReference type="SUPFAM" id="SSF51338">
    <property type="entry name" value="Composite domain of metallo-dependent hydrolases"/>
    <property type="match status" value="1"/>
</dbReference>
<dbReference type="Gene3D" id="2.30.40.10">
    <property type="entry name" value="Urease, subunit C, domain 1"/>
    <property type="match status" value="1"/>
</dbReference>
<comment type="similarity">
    <text evidence="1 5">Belongs to the metallo-dependent hydrolases superfamily. NagA family.</text>
</comment>
<proteinExistence type="inferred from homology"/>
<comment type="caution">
    <text evidence="7">The sequence shown here is derived from an EMBL/GenBank/DDBJ whole genome shotgun (WGS) entry which is preliminary data.</text>
</comment>
<organism evidence="7 8">
    <name type="scientific">Paenibacillus aurantiacus</name>
    <dbReference type="NCBI Taxonomy" id="1936118"/>
    <lineage>
        <taxon>Bacteria</taxon>
        <taxon>Bacillati</taxon>
        <taxon>Bacillota</taxon>
        <taxon>Bacilli</taxon>
        <taxon>Bacillales</taxon>
        <taxon>Paenibacillaceae</taxon>
        <taxon>Paenibacillus</taxon>
    </lineage>
</organism>
<dbReference type="InterPro" id="IPR032466">
    <property type="entry name" value="Metal_Hydrolase"/>
</dbReference>
<keyword evidence="3 5" id="KW-0378">Hydrolase</keyword>
<keyword evidence="4 5" id="KW-0119">Carbohydrate metabolism</keyword>
<keyword evidence="2" id="KW-0479">Metal-binding</keyword>
<dbReference type="InterPro" id="IPR003764">
    <property type="entry name" value="GlcNAc_6-P_deAcase"/>
</dbReference>
<dbReference type="PANTHER" id="PTHR11113:SF14">
    <property type="entry name" value="N-ACETYLGLUCOSAMINE-6-PHOSPHATE DEACETYLASE"/>
    <property type="match status" value="1"/>
</dbReference>
<evidence type="ECO:0000256" key="3">
    <source>
        <dbReference type="ARBA" id="ARBA00022801"/>
    </source>
</evidence>
<dbReference type="SUPFAM" id="SSF51556">
    <property type="entry name" value="Metallo-dependent hydrolases"/>
    <property type="match status" value="1"/>
</dbReference>
<dbReference type="Proteomes" id="UP001589747">
    <property type="component" value="Unassembled WGS sequence"/>
</dbReference>
<name>A0ABV5KSU2_9BACL</name>
<accession>A0ABV5KSU2</accession>
<dbReference type="NCBIfam" id="TIGR00221">
    <property type="entry name" value="nagA"/>
    <property type="match status" value="1"/>
</dbReference>
<dbReference type="InterPro" id="IPR006680">
    <property type="entry name" value="Amidohydro-rel"/>
</dbReference>
<feature type="domain" description="Amidohydrolase-related" evidence="6">
    <location>
        <begin position="56"/>
        <end position="382"/>
    </location>
</feature>
<dbReference type="EC" id="3.5.1.25" evidence="7"/>
<evidence type="ECO:0000313" key="8">
    <source>
        <dbReference type="Proteomes" id="UP001589747"/>
    </source>
</evidence>
<dbReference type="PIRSF" id="PIRSF038994">
    <property type="entry name" value="NagA"/>
    <property type="match status" value="1"/>
</dbReference>
<protein>
    <submittedName>
        <fullName evidence="7">N-acetylglucosamine-6-phosphate deacetylase</fullName>
        <ecNumber evidence="7">3.5.1.25</ecNumber>
    </submittedName>
</protein>
<evidence type="ECO:0000256" key="5">
    <source>
        <dbReference type="PIRNR" id="PIRNR038994"/>
    </source>
</evidence>
<dbReference type="Gene3D" id="3.20.20.140">
    <property type="entry name" value="Metal-dependent hydrolases"/>
    <property type="match status" value="1"/>
</dbReference>
<keyword evidence="8" id="KW-1185">Reference proteome</keyword>
<dbReference type="Pfam" id="PF01979">
    <property type="entry name" value="Amidohydro_1"/>
    <property type="match status" value="1"/>
</dbReference>
<dbReference type="InterPro" id="IPR011059">
    <property type="entry name" value="Metal-dep_hydrolase_composite"/>
</dbReference>
<evidence type="ECO:0000313" key="7">
    <source>
        <dbReference type="EMBL" id="MFB9328300.1"/>
    </source>
</evidence>
<dbReference type="EMBL" id="JBHMDO010000033">
    <property type="protein sequence ID" value="MFB9328300.1"/>
    <property type="molecule type" value="Genomic_DNA"/>
</dbReference>
<gene>
    <name evidence="7" type="primary">nagA</name>
    <name evidence="7" type="ORF">ACFFSY_20415</name>
</gene>
<dbReference type="RefSeq" id="WP_377497464.1">
    <property type="nucleotide sequence ID" value="NZ_JBHMDO010000033.1"/>
</dbReference>
<evidence type="ECO:0000259" key="6">
    <source>
        <dbReference type="Pfam" id="PF01979"/>
    </source>
</evidence>
<dbReference type="GO" id="GO:0008448">
    <property type="term" value="F:N-acetylglucosamine-6-phosphate deacetylase activity"/>
    <property type="evidence" value="ECO:0007669"/>
    <property type="project" value="UniProtKB-EC"/>
</dbReference>
<sequence length="388" mass="42046">MTTTRISNVRVALRDEMIEQASVVIEEGRIAAVVREEKGSHTDLQPGHWDGQGKLLIPGMIDVHIHGARGFDMMDGTTRSIEEVSIVCAETGCTSFLATSVSSTIEQLTEMVQNVAKVAGREAGARIAGIHMEGPYLNVKRKGMQNERYLRHPDLAELQSILAIAGNRMKMVTLAPELPGALEMIAYLTKRGIIVAVAHSDATYEEAKLAFATGASHITHCFNGMRPIHHRDPGLIAAAFEEEKVSLQAIVDGVHLHPAIVRLMHRIKGPDGVVLITDALQAMGLGDGRYQFGGHETEVVDGVARLQDGTLASSTVTMNVALRNTVELGIPLHEAIAMATRTPADILGLSGKGRIEERADADLVLLDEQYNVVWTMVEGRMVYQAEAV</sequence>
<dbReference type="CDD" id="cd00854">
    <property type="entry name" value="NagA"/>
    <property type="match status" value="1"/>
</dbReference>